<dbReference type="EMBL" id="MFJD01000001">
    <property type="protein sequence ID" value="OGG04784.1"/>
    <property type="molecule type" value="Genomic_DNA"/>
</dbReference>
<gene>
    <name evidence="3" type="ORF">A2Z33_05730</name>
</gene>
<dbReference type="PROSITE" id="PS00893">
    <property type="entry name" value="NUDIX_BOX"/>
    <property type="match status" value="1"/>
</dbReference>
<dbReference type="InterPro" id="IPR020084">
    <property type="entry name" value="NUDIX_hydrolase_CS"/>
</dbReference>
<feature type="domain" description="Nudix hydrolase" evidence="2">
    <location>
        <begin position="14"/>
        <end position="143"/>
    </location>
</feature>
<name>A0A1F5YXI6_9BACT</name>
<dbReference type="GO" id="GO:0016787">
    <property type="term" value="F:hydrolase activity"/>
    <property type="evidence" value="ECO:0007669"/>
    <property type="project" value="UniProtKB-KW"/>
</dbReference>
<evidence type="ECO:0000256" key="1">
    <source>
        <dbReference type="ARBA" id="ARBA00022801"/>
    </source>
</evidence>
<dbReference type="InterPro" id="IPR015797">
    <property type="entry name" value="NUDIX_hydrolase-like_dom_sf"/>
</dbReference>
<keyword evidence="1" id="KW-0378">Hydrolase</keyword>
<dbReference type="Gene3D" id="3.90.79.10">
    <property type="entry name" value="Nucleoside Triphosphate Pyrophosphohydrolase"/>
    <property type="match status" value="1"/>
</dbReference>
<dbReference type="PANTHER" id="PTHR43736:SF1">
    <property type="entry name" value="DIHYDRONEOPTERIN TRIPHOSPHATE DIPHOSPHATASE"/>
    <property type="match status" value="1"/>
</dbReference>
<dbReference type="Proteomes" id="UP000178448">
    <property type="component" value="Unassembled WGS sequence"/>
</dbReference>
<organism evidence="3 4">
    <name type="scientific">Candidatus Gottesmanbacteria bacterium RBG_16_52_11</name>
    <dbReference type="NCBI Taxonomy" id="1798374"/>
    <lineage>
        <taxon>Bacteria</taxon>
        <taxon>Candidatus Gottesmaniibacteriota</taxon>
    </lineage>
</organism>
<accession>A0A1F5YXI6</accession>
<proteinExistence type="predicted"/>
<protein>
    <recommendedName>
        <fullName evidence="2">Nudix hydrolase domain-containing protein</fullName>
    </recommendedName>
</protein>
<dbReference type="SUPFAM" id="SSF55811">
    <property type="entry name" value="Nudix"/>
    <property type="match status" value="1"/>
</dbReference>
<dbReference type="STRING" id="1798374.A2Z33_05730"/>
<sequence>MISCKFENGSPANLRHVVTHAIVEKEGALLLVKRAGPLLETGKWSLPSGFLDRDETGAEGILRELREETGWEGEIISLFRVNSRPDRPMEDRQNVVLEYLIRPLRQTGVADAESSKVEWIPFGSLLPFDEFAFDHGDSIRKYLEYRKHPFALPLVD</sequence>
<dbReference type="PANTHER" id="PTHR43736">
    <property type="entry name" value="ADP-RIBOSE PYROPHOSPHATASE"/>
    <property type="match status" value="1"/>
</dbReference>
<evidence type="ECO:0000259" key="2">
    <source>
        <dbReference type="PROSITE" id="PS51462"/>
    </source>
</evidence>
<evidence type="ECO:0000313" key="3">
    <source>
        <dbReference type="EMBL" id="OGG04784.1"/>
    </source>
</evidence>
<dbReference type="PROSITE" id="PS51462">
    <property type="entry name" value="NUDIX"/>
    <property type="match status" value="1"/>
</dbReference>
<dbReference type="Pfam" id="PF00293">
    <property type="entry name" value="NUDIX"/>
    <property type="match status" value="1"/>
</dbReference>
<reference evidence="3 4" key="1">
    <citation type="journal article" date="2016" name="Nat. Commun.">
        <title>Thousands of microbial genomes shed light on interconnected biogeochemical processes in an aquifer system.</title>
        <authorList>
            <person name="Anantharaman K."/>
            <person name="Brown C.T."/>
            <person name="Hug L.A."/>
            <person name="Sharon I."/>
            <person name="Castelle C.J."/>
            <person name="Probst A.J."/>
            <person name="Thomas B.C."/>
            <person name="Singh A."/>
            <person name="Wilkins M.J."/>
            <person name="Karaoz U."/>
            <person name="Brodie E.L."/>
            <person name="Williams K.H."/>
            <person name="Hubbard S.S."/>
            <person name="Banfield J.F."/>
        </authorList>
    </citation>
    <scope>NUCLEOTIDE SEQUENCE [LARGE SCALE GENOMIC DNA]</scope>
</reference>
<dbReference type="InterPro" id="IPR000086">
    <property type="entry name" value="NUDIX_hydrolase_dom"/>
</dbReference>
<comment type="caution">
    <text evidence="3">The sequence shown here is derived from an EMBL/GenBank/DDBJ whole genome shotgun (WGS) entry which is preliminary data.</text>
</comment>
<evidence type="ECO:0000313" key="4">
    <source>
        <dbReference type="Proteomes" id="UP000178448"/>
    </source>
</evidence>
<dbReference type="AlphaFoldDB" id="A0A1F5YXI6"/>